<feature type="transmembrane region" description="Helical" evidence="1">
    <location>
        <begin position="127"/>
        <end position="144"/>
    </location>
</feature>
<feature type="transmembrane region" description="Helical" evidence="1">
    <location>
        <begin position="273"/>
        <end position="297"/>
    </location>
</feature>
<organism evidence="3 4">
    <name type="scientific">Candidatus Brocadia fulgida</name>
    <dbReference type="NCBI Taxonomy" id="380242"/>
    <lineage>
        <taxon>Bacteria</taxon>
        <taxon>Pseudomonadati</taxon>
        <taxon>Planctomycetota</taxon>
        <taxon>Candidatus Brocadiia</taxon>
        <taxon>Candidatus Brocadiales</taxon>
        <taxon>Candidatus Brocadiaceae</taxon>
        <taxon>Candidatus Brocadia</taxon>
    </lineage>
</organism>
<reference evidence="3 4" key="1">
    <citation type="journal article" date="2013" name="BMC Microbiol.">
        <title>Identification of the type II cytochrome c maturation pathway in anammox bacteria by comparative genomics.</title>
        <authorList>
            <person name="Ferousi C."/>
            <person name="Speth D.R."/>
            <person name="Reimann J."/>
            <person name="Op den Camp H.J."/>
            <person name="Allen J.W."/>
            <person name="Keltjens J.T."/>
            <person name="Jetten M.S."/>
        </authorList>
    </citation>
    <scope>NUCLEOTIDE SEQUENCE [LARGE SCALE GENOMIC DNA]</scope>
    <source>
        <strain evidence="3">RU1</strain>
    </source>
</reference>
<sequence>MFGMYRTLLALLVVLSHLGGIPVIGGYAVFAFYILSGYLITLIMQKTYGYSRVGFFRYALNRFLRIFPMYWFSCLISIVLILWVGKEFTINYCDALYIPENVRSTINNLFIVFPNSTKDMPRLTPPTWALSIECFFYLCIGLGLSKTRRLVLIWFFLSVAYHIGVNLLGLSFAYKYTIITAASLPFSTGALIYFYKDTFLKAFAFLRNPFMPYLLIFLFFLNWYLGYQLHALYGISFYINYVLNATMIISLAERTSLPWIPKRIDAQIGDYSYPIYLIHYQAGLILLIILAVFGIRVTRPNGLLMITSIPLIFAVSWVLIIIIEHPIELVRVRIKTRGFKSSRTITT</sequence>
<keyword evidence="1" id="KW-0472">Membrane</keyword>
<dbReference type="GO" id="GO:0000271">
    <property type="term" value="P:polysaccharide biosynthetic process"/>
    <property type="evidence" value="ECO:0007669"/>
    <property type="project" value="TreeGrafter"/>
</dbReference>
<feature type="domain" description="Acyltransferase 3" evidence="2">
    <location>
        <begin position="6"/>
        <end position="320"/>
    </location>
</feature>
<feature type="transmembrane region" description="Helical" evidence="1">
    <location>
        <begin position="303"/>
        <end position="323"/>
    </location>
</feature>
<keyword evidence="4" id="KW-1185">Reference proteome</keyword>
<accession>A0A0M2UT47</accession>
<dbReference type="GO" id="GO:0016747">
    <property type="term" value="F:acyltransferase activity, transferring groups other than amino-acyl groups"/>
    <property type="evidence" value="ECO:0007669"/>
    <property type="project" value="InterPro"/>
</dbReference>
<dbReference type="InterPro" id="IPR050879">
    <property type="entry name" value="Acyltransferase_3"/>
</dbReference>
<dbReference type="AlphaFoldDB" id="A0A0M2UT47"/>
<evidence type="ECO:0000313" key="3">
    <source>
        <dbReference type="EMBL" id="KKO18790.1"/>
    </source>
</evidence>
<feature type="transmembrane region" description="Helical" evidence="1">
    <location>
        <begin position="30"/>
        <end position="51"/>
    </location>
</feature>
<dbReference type="EMBL" id="LAQJ01000235">
    <property type="protein sequence ID" value="KKO18790.1"/>
    <property type="molecule type" value="Genomic_DNA"/>
</dbReference>
<proteinExistence type="predicted"/>
<evidence type="ECO:0000313" key="4">
    <source>
        <dbReference type="Proteomes" id="UP000034954"/>
    </source>
</evidence>
<evidence type="ECO:0000256" key="1">
    <source>
        <dbReference type="SAM" id="Phobius"/>
    </source>
</evidence>
<evidence type="ECO:0000259" key="2">
    <source>
        <dbReference type="Pfam" id="PF01757"/>
    </source>
</evidence>
<dbReference type="PANTHER" id="PTHR23028:SF53">
    <property type="entry name" value="ACYL_TRANSF_3 DOMAIN-CONTAINING PROTEIN"/>
    <property type="match status" value="1"/>
</dbReference>
<feature type="transmembrane region" description="Helical" evidence="1">
    <location>
        <begin position="151"/>
        <end position="170"/>
    </location>
</feature>
<keyword evidence="3" id="KW-0012">Acyltransferase</keyword>
<feature type="transmembrane region" description="Helical" evidence="1">
    <location>
        <begin position="63"/>
        <end position="84"/>
    </location>
</feature>
<keyword evidence="1" id="KW-1133">Transmembrane helix</keyword>
<name>A0A0M2UT47_9BACT</name>
<feature type="transmembrane region" description="Helical" evidence="1">
    <location>
        <begin position="231"/>
        <end position="252"/>
    </location>
</feature>
<feature type="transmembrane region" description="Helical" evidence="1">
    <location>
        <begin position="176"/>
        <end position="195"/>
    </location>
</feature>
<feature type="transmembrane region" description="Helical" evidence="1">
    <location>
        <begin position="202"/>
        <end position="225"/>
    </location>
</feature>
<comment type="caution">
    <text evidence="3">The sequence shown here is derived from an EMBL/GenBank/DDBJ whole genome shotgun (WGS) entry which is preliminary data.</text>
</comment>
<dbReference type="Proteomes" id="UP000034954">
    <property type="component" value="Unassembled WGS sequence"/>
</dbReference>
<keyword evidence="3" id="KW-0808">Transferase</keyword>
<dbReference type="InterPro" id="IPR002656">
    <property type="entry name" value="Acyl_transf_3_dom"/>
</dbReference>
<protein>
    <submittedName>
        <fullName evidence="3">Acyltransferase family protein</fullName>
    </submittedName>
</protein>
<dbReference type="Pfam" id="PF01757">
    <property type="entry name" value="Acyl_transf_3"/>
    <property type="match status" value="1"/>
</dbReference>
<dbReference type="PANTHER" id="PTHR23028">
    <property type="entry name" value="ACETYLTRANSFERASE"/>
    <property type="match status" value="1"/>
</dbReference>
<gene>
    <name evidence="3" type="ORF">BROFUL_02513</name>
</gene>
<keyword evidence="1" id="KW-0812">Transmembrane</keyword>
<dbReference type="GO" id="GO:0016020">
    <property type="term" value="C:membrane"/>
    <property type="evidence" value="ECO:0007669"/>
    <property type="project" value="TreeGrafter"/>
</dbReference>